<dbReference type="EMBL" id="BOOW01000008">
    <property type="protein sequence ID" value="GII91098.1"/>
    <property type="molecule type" value="Genomic_DNA"/>
</dbReference>
<keyword evidence="7" id="KW-1185">Reference proteome</keyword>
<dbReference type="Pfam" id="PF13439">
    <property type="entry name" value="Glyco_transf_4"/>
    <property type="match status" value="1"/>
</dbReference>
<dbReference type="SUPFAM" id="SSF53756">
    <property type="entry name" value="UDP-Glycosyltransferase/glycogen phosphorylase"/>
    <property type="match status" value="1"/>
</dbReference>
<feature type="compositionally biased region" description="Low complexity" evidence="3">
    <location>
        <begin position="194"/>
        <end position="228"/>
    </location>
</feature>
<feature type="domain" description="Glycosyltransferase subfamily 4-like N-terminal" evidence="5">
    <location>
        <begin position="24"/>
        <end position="181"/>
    </location>
</feature>
<feature type="domain" description="Glycosyl transferase family 1" evidence="4">
    <location>
        <begin position="252"/>
        <end position="406"/>
    </location>
</feature>
<dbReference type="GO" id="GO:1901137">
    <property type="term" value="P:carbohydrate derivative biosynthetic process"/>
    <property type="evidence" value="ECO:0007669"/>
    <property type="project" value="UniProtKB-ARBA"/>
</dbReference>
<dbReference type="PANTHER" id="PTHR45947:SF3">
    <property type="entry name" value="SULFOQUINOVOSYL TRANSFERASE SQD2"/>
    <property type="match status" value="1"/>
</dbReference>
<evidence type="ECO:0000259" key="5">
    <source>
        <dbReference type="Pfam" id="PF13439"/>
    </source>
</evidence>
<sequence>MVSDPQPRRVAVVNWRDPWHPAAGGAEVYAWEIATRLAAAGSRVTFVTARAPGQSAGERRDGVTVVRMGGTFGVYPRVLLWLAGRRRRFDAVIDCQNGIPFFTPLVTPRRTVVVGVVHHVHDAQFGVHFPRWLAAVGRTLEGPVARRVYRRHTSAAVSPSTEVAMRRRLGWLGPIVVIPNGCTPPPVRLAPRQSAPAVPSAAAPEPVVSASSGPAPEPATSAPAGTASHPLTASEGLVQPSGSGSPASPYGADSGAPSLVCVGRLVAHKRVERIVELAGALRGRHPGLQVHIIGKGPEEDRVRALIERRSLAGVVRLHGFLPEEDKARLVAGARLHLSASQGEGWGLSVLEAAALGVPTVAYDVDGLRDAVRDSRTGWLVRPGDTLEDVVEAALKELSDPERRAEVSADCGRWAARFDWDASAARMAVLLAGGRDTSPWEEL</sequence>
<feature type="compositionally biased region" description="Low complexity" evidence="3">
    <location>
        <begin position="240"/>
        <end position="252"/>
    </location>
</feature>
<dbReference type="CDD" id="cd03801">
    <property type="entry name" value="GT4_PimA-like"/>
    <property type="match status" value="1"/>
</dbReference>
<organism evidence="6 7">
    <name type="scientific">Sinosporangium siamense</name>
    <dbReference type="NCBI Taxonomy" id="1367973"/>
    <lineage>
        <taxon>Bacteria</taxon>
        <taxon>Bacillati</taxon>
        <taxon>Actinomycetota</taxon>
        <taxon>Actinomycetes</taxon>
        <taxon>Streptosporangiales</taxon>
        <taxon>Streptosporangiaceae</taxon>
        <taxon>Sinosporangium</taxon>
    </lineage>
</organism>
<dbReference type="RefSeq" id="WP_204022113.1">
    <property type="nucleotide sequence ID" value="NZ_BOOW01000008.1"/>
</dbReference>
<comment type="caution">
    <text evidence="6">The sequence shown here is derived from an EMBL/GenBank/DDBJ whole genome shotgun (WGS) entry which is preliminary data.</text>
</comment>
<evidence type="ECO:0000256" key="3">
    <source>
        <dbReference type="SAM" id="MobiDB-lite"/>
    </source>
</evidence>
<dbReference type="GO" id="GO:0016757">
    <property type="term" value="F:glycosyltransferase activity"/>
    <property type="evidence" value="ECO:0007669"/>
    <property type="project" value="UniProtKB-KW"/>
</dbReference>
<gene>
    <name evidence="6" type="ORF">Ssi02_13290</name>
</gene>
<feature type="region of interest" description="Disordered" evidence="3">
    <location>
        <begin position="188"/>
        <end position="252"/>
    </location>
</feature>
<proteinExistence type="predicted"/>
<accession>A0A919V520</accession>
<protein>
    <submittedName>
        <fullName evidence="6">Uncharacterized protein</fullName>
    </submittedName>
</protein>
<dbReference type="InterPro" id="IPR028098">
    <property type="entry name" value="Glyco_trans_4-like_N"/>
</dbReference>
<dbReference type="PANTHER" id="PTHR45947">
    <property type="entry name" value="SULFOQUINOVOSYL TRANSFERASE SQD2"/>
    <property type="match status" value="1"/>
</dbReference>
<keyword evidence="2" id="KW-0808">Transferase</keyword>
<evidence type="ECO:0000313" key="7">
    <source>
        <dbReference type="Proteomes" id="UP000606172"/>
    </source>
</evidence>
<dbReference type="Proteomes" id="UP000606172">
    <property type="component" value="Unassembled WGS sequence"/>
</dbReference>
<dbReference type="InterPro" id="IPR001296">
    <property type="entry name" value="Glyco_trans_1"/>
</dbReference>
<dbReference type="Pfam" id="PF00534">
    <property type="entry name" value="Glycos_transf_1"/>
    <property type="match status" value="1"/>
</dbReference>
<evidence type="ECO:0000259" key="4">
    <source>
        <dbReference type="Pfam" id="PF00534"/>
    </source>
</evidence>
<keyword evidence="1" id="KW-0328">Glycosyltransferase</keyword>
<dbReference type="Gene3D" id="3.40.50.2000">
    <property type="entry name" value="Glycogen Phosphorylase B"/>
    <property type="match status" value="2"/>
</dbReference>
<evidence type="ECO:0000313" key="6">
    <source>
        <dbReference type="EMBL" id="GII91098.1"/>
    </source>
</evidence>
<reference evidence="6" key="1">
    <citation type="submission" date="2021-01" db="EMBL/GenBank/DDBJ databases">
        <title>Whole genome shotgun sequence of Sinosporangium siamense NBRC 109515.</title>
        <authorList>
            <person name="Komaki H."/>
            <person name="Tamura T."/>
        </authorList>
    </citation>
    <scope>NUCLEOTIDE SEQUENCE</scope>
    <source>
        <strain evidence="6">NBRC 109515</strain>
    </source>
</reference>
<dbReference type="InterPro" id="IPR050194">
    <property type="entry name" value="Glycosyltransferase_grp1"/>
</dbReference>
<name>A0A919V520_9ACTN</name>
<evidence type="ECO:0000256" key="1">
    <source>
        <dbReference type="ARBA" id="ARBA00022676"/>
    </source>
</evidence>
<evidence type="ECO:0000256" key="2">
    <source>
        <dbReference type="ARBA" id="ARBA00022679"/>
    </source>
</evidence>
<dbReference type="AlphaFoldDB" id="A0A919V520"/>